<dbReference type="InterPro" id="IPR004794">
    <property type="entry name" value="Eubact_RibD"/>
</dbReference>
<evidence type="ECO:0000256" key="13">
    <source>
        <dbReference type="PIRSR" id="PIRSR006769-1"/>
    </source>
</evidence>
<dbReference type="GO" id="GO:0008270">
    <property type="term" value="F:zinc ion binding"/>
    <property type="evidence" value="ECO:0007669"/>
    <property type="project" value="InterPro"/>
</dbReference>
<feature type="active site" description="Proton donor" evidence="13">
    <location>
        <position position="46"/>
    </location>
</feature>
<organism evidence="17 18">
    <name type="scientific">Adhaeribacter rhizoryzae</name>
    <dbReference type="NCBI Taxonomy" id="2607907"/>
    <lineage>
        <taxon>Bacteria</taxon>
        <taxon>Pseudomonadati</taxon>
        <taxon>Bacteroidota</taxon>
        <taxon>Cytophagia</taxon>
        <taxon>Cytophagales</taxon>
        <taxon>Hymenobacteraceae</taxon>
        <taxon>Adhaeribacter</taxon>
    </lineage>
</organism>
<dbReference type="PROSITE" id="PS00903">
    <property type="entry name" value="CYT_DCMP_DEAMINASES_1"/>
    <property type="match status" value="1"/>
</dbReference>
<keyword evidence="6 12" id="KW-0686">Riboflavin biosynthesis</keyword>
<evidence type="ECO:0000256" key="9">
    <source>
        <dbReference type="ARBA" id="ARBA00022857"/>
    </source>
</evidence>
<dbReference type="EC" id="1.1.1.193" evidence="12"/>
<feature type="binding site" evidence="14">
    <location>
        <position position="166"/>
    </location>
    <ligand>
        <name>NADP(+)</name>
        <dbReference type="ChEBI" id="CHEBI:58349"/>
    </ligand>
</feature>
<dbReference type="CDD" id="cd01284">
    <property type="entry name" value="Riboflavin_deaminase-reductase"/>
    <property type="match status" value="1"/>
</dbReference>
<feature type="domain" description="CMP/dCMP-type deaminase" evidence="16">
    <location>
        <begin position="1"/>
        <end position="119"/>
    </location>
</feature>
<feature type="binding site" evidence="14">
    <location>
        <position position="180"/>
    </location>
    <ligand>
        <name>substrate</name>
    </ligand>
</feature>
<dbReference type="InterPro" id="IPR016193">
    <property type="entry name" value="Cytidine_deaminase-like"/>
</dbReference>
<feature type="binding site" evidence="14">
    <location>
        <position position="150"/>
    </location>
    <ligand>
        <name>NADP(+)</name>
        <dbReference type="ChEBI" id="CHEBI:58349"/>
    </ligand>
</feature>
<comment type="catalytic activity">
    <reaction evidence="12">
        <text>2,5-diamino-6-hydroxy-4-(5-phosphoribosylamino)-pyrimidine + H2O + H(+) = 5-amino-6-(5-phospho-D-ribosylamino)uracil + NH4(+)</text>
        <dbReference type="Rhea" id="RHEA:21868"/>
        <dbReference type="ChEBI" id="CHEBI:15377"/>
        <dbReference type="ChEBI" id="CHEBI:15378"/>
        <dbReference type="ChEBI" id="CHEBI:28938"/>
        <dbReference type="ChEBI" id="CHEBI:58453"/>
        <dbReference type="ChEBI" id="CHEBI:58614"/>
        <dbReference type="EC" id="3.5.4.26"/>
    </reaction>
</comment>
<dbReference type="InterPro" id="IPR050765">
    <property type="entry name" value="Riboflavin_Biosynth_HTPR"/>
</dbReference>
<proteinExistence type="inferred from homology"/>
<feature type="binding site" evidence="14">
    <location>
        <position position="196"/>
    </location>
    <ligand>
        <name>NADP(+)</name>
        <dbReference type="ChEBI" id="CHEBI:58349"/>
    </ligand>
</feature>
<comment type="pathway">
    <text evidence="2 12">Cofactor biosynthesis; riboflavin biosynthesis; 5-amino-6-(D-ribitylamino)uracil from GTP: step 2/4.</text>
</comment>
<dbReference type="Gene3D" id="3.40.430.10">
    <property type="entry name" value="Dihydrofolate Reductase, subunit A"/>
    <property type="match status" value="1"/>
</dbReference>
<comment type="cofactor">
    <cofactor evidence="12 15">
        <name>Zn(2+)</name>
        <dbReference type="ChEBI" id="CHEBI:29105"/>
    </cofactor>
    <text evidence="12 15">Binds 1 zinc ion.</text>
</comment>
<dbReference type="InterPro" id="IPR016192">
    <property type="entry name" value="APOBEC/CMP_deaminase_Zn-bd"/>
</dbReference>
<dbReference type="InterPro" id="IPR002734">
    <property type="entry name" value="RibDG_C"/>
</dbReference>
<keyword evidence="8 12" id="KW-0862">Zinc</keyword>
<feature type="binding site" evidence="14">
    <location>
        <begin position="280"/>
        <end position="286"/>
    </location>
    <ligand>
        <name>NADP(+)</name>
        <dbReference type="ChEBI" id="CHEBI:58349"/>
    </ligand>
</feature>
<keyword evidence="11" id="KW-0511">Multifunctional enzyme</keyword>
<name>A0A5M6DG97_9BACT</name>
<dbReference type="PIRSF" id="PIRSF006769">
    <property type="entry name" value="RibD"/>
    <property type="match status" value="1"/>
</dbReference>
<evidence type="ECO:0000256" key="5">
    <source>
        <dbReference type="ARBA" id="ARBA00007417"/>
    </source>
</evidence>
<dbReference type="InterPro" id="IPR002125">
    <property type="entry name" value="CMP_dCMP_dom"/>
</dbReference>
<sequence length="347" mass="38432">MRRALELALLGQGKVAPNPMVGCVIVHENKIIGEGWHQQYGGPHAEVNAINAVADKSLLPASRLYVTLEPCSHYGKTPPCADLLIQHGVKDVVICNTDPNPLVKGAGIRKLLATGCQVHVGLLEAEGLDLNRFFFTYHTQKRPHILLKWAETADGFIGKTDGTKLWISNNLSKKLVHKWRTELPAIMIGTRTALIDNPQLNTRAWTGKNPTRIILDKDLQLPASLNLFDQSQPTLVYNYKKQETLPNLEWVMLDKNEDLIPALLHDLYKRQLNAVLIEGGAVLLNSFIRAGLWDEACVFKSNANLADEGILAPILPLALLKHVSHVASDKLLIYLNNQTKLPETGEA</sequence>
<dbReference type="GO" id="GO:0008835">
    <property type="term" value="F:diaminohydroxyphosphoribosylaminopyrimidine deaminase activity"/>
    <property type="evidence" value="ECO:0007669"/>
    <property type="project" value="UniProtKB-EC"/>
</dbReference>
<protein>
    <recommendedName>
        <fullName evidence="12">Riboflavin biosynthesis protein RibD</fullName>
    </recommendedName>
    <domain>
        <recommendedName>
            <fullName evidence="12">Diaminohydroxyphosphoribosylaminopyrimidine deaminase</fullName>
            <shortName evidence="12">DRAP deaminase</shortName>
            <ecNumber evidence="12">3.5.4.26</ecNumber>
        </recommendedName>
        <alternativeName>
            <fullName evidence="12">Riboflavin-specific deaminase</fullName>
        </alternativeName>
    </domain>
    <domain>
        <recommendedName>
            <fullName evidence="12">5-amino-6-(5-phosphoribosylamino)uracil reductase</fullName>
            <ecNumber evidence="12">1.1.1.193</ecNumber>
        </recommendedName>
        <alternativeName>
            <fullName evidence="12">HTP reductase</fullName>
        </alternativeName>
    </domain>
</protein>
<evidence type="ECO:0000259" key="16">
    <source>
        <dbReference type="PROSITE" id="PS51747"/>
    </source>
</evidence>
<evidence type="ECO:0000256" key="11">
    <source>
        <dbReference type="ARBA" id="ARBA00023268"/>
    </source>
</evidence>
<evidence type="ECO:0000256" key="2">
    <source>
        <dbReference type="ARBA" id="ARBA00004882"/>
    </source>
</evidence>
<comment type="pathway">
    <text evidence="3 12">Cofactor biosynthesis; riboflavin biosynthesis; 5-amino-6-(D-ribitylamino)uracil from GTP: step 3/4.</text>
</comment>
<gene>
    <name evidence="17" type="primary">ribD</name>
    <name evidence="17" type="ORF">F0145_14795</name>
</gene>
<comment type="similarity">
    <text evidence="4 12">In the N-terminal section; belongs to the cytidine and deoxycytidylate deaminase family.</text>
</comment>
<comment type="catalytic activity">
    <reaction evidence="12">
        <text>5-amino-6-(5-phospho-D-ribitylamino)uracil + NADP(+) = 5-amino-6-(5-phospho-D-ribosylamino)uracil + NADPH + H(+)</text>
        <dbReference type="Rhea" id="RHEA:17845"/>
        <dbReference type="ChEBI" id="CHEBI:15378"/>
        <dbReference type="ChEBI" id="CHEBI:57783"/>
        <dbReference type="ChEBI" id="CHEBI:58349"/>
        <dbReference type="ChEBI" id="CHEBI:58421"/>
        <dbReference type="ChEBI" id="CHEBI:58453"/>
        <dbReference type="EC" id="1.1.1.193"/>
    </reaction>
</comment>
<dbReference type="Gene3D" id="3.40.140.10">
    <property type="entry name" value="Cytidine Deaminase, domain 2"/>
    <property type="match status" value="1"/>
</dbReference>
<evidence type="ECO:0000256" key="3">
    <source>
        <dbReference type="ARBA" id="ARBA00004910"/>
    </source>
</evidence>
<keyword evidence="7 12" id="KW-0479">Metal-binding</keyword>
<dbReference type="UniPathway" id="UPA00275">
    <property type="reaction ID" value="UER00401"/>
</dbReference>
<evidence type="ECO:0000256" key="4">
    <source>
        <dbReference type="ARBA" id="ARBA00005259"/>
    </source>
</evidence>
<keyword evidence="9 12" id="KW-0521">NADP</keyword>
<keyword evidence="10 12" id="KW-0560">Oxidoreductase</keyword>
<keyword evidence="12 17" id="KW-0378">Hydrolase</keyword>
<dbReference type="SUPFAM" id="SSF53927">
    <property type="entry name" value="Cytidine deaminase-like"/>
    <property type="match status" value="1"/>
</dbReference>
<evidence type="ECO:0000256" key="8">
    <source>
        <dbReference type="ARBA" id="ARBA00022833"/>
    </source>
</evidence>
<feature type="binding site" evidence="15">
    <location>
        <position position="80"/>
    </location>
    <ligand>
        <name>Zn(2+)</name>
        <dbReference type="ChEBI" id="CHEBI:29105"/>
        <note>catalytic</note>
    </ligand>
</feature>
<dbReference type="EC" id="3.5.4.26" evidence="12"/>
<comment type="caution">
    <text evidence="17">The sequence shown here is derived from an EMBL/GenBank/DDBJ whole genome shotgun (WGS) entry which is preliminary data.</text>
</comment>
<feature type="binding site" evidence="15">
    <location>
        <position position="44"/>
    </location>
    <ligand>
        <name>Zn(2+)</name>
        <dbReference type="ChEBI" id="CHEBI:29105"/>
        <note>catalytic</note>
    </ligand>
</feature>
<feature type="binding site" evidence="14">
    <location>
        <position position="203"/>
    </location>
    <ligand>
        <name>substrate</name>
    </ligand>
</feature>
<dbReference type="GO" id="GO:0008703">
    <property type="term" value="F:5-amino-6-(5-phosphoribosylamino)uracil reductase activity"/>
    <property type="evidence" value="ECO:0007669"/>
    <property type="project" value="UniProtKB-EC"/>
</dbReference>
<keyword evidence="18" id="KW-1185">Reference proteome</keyword>
<comment type="similarity">
    <text evidence="5 12">In the C-terminal section; belongs to the HTP reductase family.</text>
</comment>
<evidence type="ECO:0000256" key="14">
    <source>
        <dbReference type="PIRSR" id="PIRSR006769-2"/>
    </source>
</evidence>
<feature type="binding site" evidence="15">
    <location>
        <position position="71"/>
    </location>
    <ligand>
        <name>Zn(2+)</name>
        <dbReference type="ChEBI" id="CHEBI:29105"/>
        <note>catalytic</note>
    </ligand>
</feature>
<evidence type="ECO:0000256" key="1">
    <source>
        <dbReference type="ARBA" id="ARBA00002151"/>
    </source>
</evidence>
<evidence type="ECO:0000256" key="7">
    <source>
        <dbReference type="ARBA" id="ARBA00022723"/>
    </source>
</evidence>
<dbReference type="PROSITE" id="PS51747">
    <property type="entry name" value="CYT_DCMP_DEAMINASES_2"/>
    <property type="match status" value="1"/>
</dbReference>
<dbReference type="SUPFAM" id="SSF53597">
    <property type="entry name" value="Dihydrofolate reductase-like"/>
    <property type="match status" value="1"/>
</dbReference>
<feature type="binding site" evidence="14">
    <location>
        <position position="192"/>
    </location>
    <ligand>
        <name>NADP(+)</name>
        <dbReference type="ChEBI" id="CHEBI:58349"/>
    </ligand>
</feature>
<evidence type="ECO:0000313" key="18">
    <source>
        <dbReference type="Proteomes" id="UP000323426"/>
    </source>
</evidence>
<evidence type="ECO:0000256" key="12">
    <source>
        <dbReference type="PIRNR" id="PIRNR006769"/>
    </source>
</evidence>
<evidence type="ECO:0000256" key="6">
    <source>
        <dbReference type="ARBA" id="ARBA00022619"/>
    </source>
</evidence>
<dbReference type="Proteomes" id="UP000323426">
    <property type="component" value="Unassembled WGS sequence"/>
</dbReference>
<evidence type="ECO:0000313" key="17">
    <source>
        <dbReference type="EMBL" id="KAA5544255.1"/>
    </source>
</evidence>
<dbReference type="PANTHER" id="PTHR38011">
    <property type="entry name" value="DIHYDROFOLATE REDUCTASE FAMILY PROTEIN (AFU_ORTHOLOGUE AFUA_8G06820)"/>
    <property type="match status" value="1"/>
</dbReference>
<dbReference type="PANTHER" id="PTHR38011:SF7">
    <property type="entry name" value="2,5-DIAMINO-6-RIBOSYLAMINO-4(3H)-PYRIMIDINONE 5'-PHOSPHATE REDUCTASE"/>
    <property type="match status" value="1"/>
</dbReference>
<feature type="binding site" evidence="14">
    <location>
        <position position="200"/>
    </location>
    <ligand>
        <name>substrate</name>
    </ligand>
</feature>
<dbReference type="AlphaFoldDB" id="A0A5M6DG97"/>
<dbReference type="EMBL" id="VWSF01000011">
    <property type="protein sequence ID" value="KAA5544255.1"/>
    <property type="molecule type" value="Genomic_DNA"/>
</dbReference>
<feature type="binding site" evidence="14">
    <location>
        <position position="278"/>
    </location>
    <ligand>
        <name>substrate</name>
    </ligand>
</feature>
<dbReference type="NCBIfam" id="TIGR00326">
    <property type="entry name" value="eubact_ribD"/>
    <property type="match status" value="1"/>
</dbReference>
<accession>A0A5M6DG97</accession>
<dbReference type="GO" id="GO:0009231">
    <property type="term" value="P:riboflavin biosynthetic process"/>
    <property type="evidence" value="ECO:0007669"/>
    <property type="project" value="UniProtKB-UniPathway"/>
</dbReference>
<reference evidence="17 18" key="1">
    <citation type="submission" date="2019-09" db="EMBL/GenBank/DDBJ databases">
        <title>Genome sequence and assembly of Adhaeribacter sp.</title>
        <authorList>
            <person name="Chhetri G."/>
        </authorList>
    </citation>
    <scope>NUCLEOTIDE SEQUENCE [LARGE SCALE GENOMIC DNA]</scope>
    <source>
        <strain evidence="17 18">DK36</strain>
    </source>
</reference>
<dbReference type="InterPro" id="IPR024072">
    <property type="entry name" value="DHFR-like_dom_sf"/>
</dbReference>
<evidence type="ECO:0000256" key="15">
    <source>
        <dbReference type="PIRSR" id="PIRSR006769-3"/>
    </source>
</evidence>
<evidence type="ECO:0000256" key="10">
    <source>
        <dbReference type="ARBA" id="ARBA00023002"/>
    </source>
</evidence>
<dbReference type="Pfam" id="PF00383">
    <property type="entry name" value="dCMP_cyt_deam_1"/>
    <property type="match status" value="1"/>
</dbReference>
<comment type="function">
    <text evidence="1 12">Converts 2,5-diamino-6-(ribosylamino)-4(3h)-pyrimidinone 5'-phosphate into 5-amino-6-(ribosylamino)-2,4(1h,3h)-pyrimidinedione 5'-phosphate.</text>
</comment>
<dbReference type="Pfam" id="PF01872">
    <property type="entry name" value="RibD_C"/>
    <property type="match status" value="1"/>
</dbReference>